<dbReference type="AlphaFoldDB" id="A0A7K7UVD6"/>
<dbReference type="GO" id="GO:0008023">
    <property type="term" value="C:transcription elongation factor complex"/>
    <property type="evidence" value="ECO:0007669"/>
    <property type="project" value="InterPro"/>
</dbReference>
<comment type="caution">
    <text evidence="3">The sequence shown here is derived from an EMBL/GenBank/DDBJ whole genome shotgun (WGS) entry which is preliminary data.</text>
</comment>
<gene>
    <name evidence="3" type="primary">Ice2</name>
    <name evidence="3" type="ORF">EUDELE_R03918</name>
</gene>
<feature type="compositionally biased region" description="Polar residues" evidence="1">
    <location>
        <begin position="658"/>
        <end position="667"/>
    </location>
</feature>
<feature type="domain" description="Little elongation complex subunit 2 C-terminal" evidence="2">
    <location>
        <begin position="693"/>
        <end position="902"/>
    </location>
</feature>
<evidence type="ECO:0000259" key="2">
    <source>
        <dbReference type="Pfam" id="PF10505"/>
    </source>
</evidence>
<protein>
    <submittedName>
        <fullName evidence="3">ICE2 protein</fullName>
    </submittedName>
</protein>
<evidence type="ECO:0000313" key="4">
    <source>
        <dbReference type="Proteomes" id="UP000533954"/>
    </source>
</evidence>
<keyword evidence="4" id="KW-1185">Reference proteome</keyword>
<feature type="region of interest" description="Disordered" evidence="1">
    <location>
        <begin position="558"/>
        <end position="667"/>
    </location>
</feature>
<feature type="non-terminal residue" evidence="3">
    <location>
        <position position="968"/>
    </location>
</feature>
<dbReference type="GO" id="GO:0045945">
    <property type="term" value="P:positive regulation of transcription by RNA polymerase III"/>
    <property type="evidence" value="ECO:0007669"/>
    <property type="project" value="TreeGrafter"/>
</dbReference>
<organism evidence="3 4">
    <name type="scientific">Eudromia elegans</name>
    <name type="common">Elegant crested-tinamou</name>
    <dbReference type="NCBI Taxonomy" id="8805"/>
    <lineage>
        <taxon>Eukaryota</taxon>
        <taxon>Metazoa</taxon>
        <taxon>Chordata</taxon>
        <taxon>Craniata</taxon>
        <taxon>Vertebrata</taxon>
        <taxon>Euteleostomi</taxon>
        <taxon>Archelosauria</taxon>
        <taxon>Archosauria</taxon>
        <taxon>Dinosauria</taxon>
        <taxon>Saurischia</taxon>
        <taxon>Theropoda</taxon>
        <taxon>Coelurosauria</taxon>
        <taxon>Aves</taxon>
        <taxon>Palaeognathae</taxon>
        <taxon>Tinamiformes</taxon>
        <taxon>Tinamidae</taxon>
        <taxon>Eudromia</taxon>
    </lineage>
</organism>
<evidence type="ECO:0000313" key="3">
    <source>
        <dbReference type="EMBL" id="NXA33047.1"/>
    </source>
</evidence>
<dbReference type="PANTHER" id="PTHR14633">
    <property type="entry name" value="LITTLE ELONGATION COMPLEX SUBUNIT 2"/>
    <property type="match status" value="1"/>
</dbReference>
<sequence length="968" mass="108537">DILPKNGTEVFFSREVYEKYSLAPSLSELWTLSNRQANKNVEVPVNTSEDKQTCNVQAAGPVEVKAKPTADEEPFPEPRLPYPFTSCLSEKEQKTYLYLMTKYSKKNNFQVNAASQRELFTYMQMKELVNTEIAEFMKFAQNAAKSCAQDYDTISEDAQLYIEKLLSACVQHVQKYPEFYTLQEIISIMGGKFNTQLTFKLEKNLLVMGTARRGETQFPTMPVQLPVDYKTVSSIITPEKKASLMHNDISSDSNAEKLALKYCPQVVLSSQSLFALLNNHGVNYKEQWEVPVYVKMIPVADSKPAKVVYVDSPLMKKEMTVRERNQIFHEIPMDFLGTKKSYVSISDVLMDKPAEENNFQWDMPSDTYQCRKIPVPDDPGMDFNDDVTELETFGAAAVKLSKSSKVENAFPKVDNAGAVLSRELKTDKNMIIKGGEEGRNTVSEQGFSVRKMQLPSFDSQCSSLEENSSHKKFHSEEEELEKAQHIKIKEVSNNETKLNMLSNGVAFRKESDAAQKPKSCVSLCSSDTDEDCLIIDTERKNTDYCKSAVPNIICSVSAETSKSPSSIHTPSESMTDSSDNTDQGKNASRKPTRRLSKEFDPVGQILKMQTELLKSPSRKSHEQPLVSSDGSNSAPPSVPESPKSSVTSNTETVPGPASNPNSSSRNTWTWLFQGSSKRRLPNELEMLVEDPSEYAAPQDGNLVYKLFSLDDLLLLIRCNVQKVKTRPRSHKKKTAQKPIPLFLLPKLEYQGYYGVEALTESEVCRLWTESMLHSECTFYIGRIDAFTSKLIMLEKVSPEMLREKLVIIKPTNSLNILHHILKKVSDLQEGSYLLTHAAGDSSVAIYKSSPDTATRASYNLHKAHSELPAVPASLSVPWVPLEPSLPLPYHMSHGRVPCTFPPAPSEAGWKQKMTGAKAQVDTPSEGRPVAMETKGNPAKPVRNEGVAAKKPKKNYCKQRTKMKKWKMK</sequence>
<dbReference type="InterPro" id="IPR019535">
    <property type="entry name" value="ICE2_C"/>
</dbReference>
<dbReference type="GO" id="GO:0042796">
    <property type="term" value="P:snRNA transcription by RNA polymerase III"/>
    <property type="evidence" value="ECO:0007669"/>
    <property type="project" value="TreeGrafter"/>
</dbReference>
<feature type="compositionally biased region" description="Polar residues" evidence="1">
    <location>
        <begin position="558"/>
        <end position="586"/>
    </location>
</feature>
<proteinExistence type="predicted"/>
<dbReference type="GO" id="GO:0042795">
    <property type="term" value="P:snRNA transcription by RNA polymerase II"/>
    <property type="evidence" value="ECO:0007669"/>
    <property type="project" value="TreeGrafter"/>
</dbReference>
<dbReference type="Proteomes" id="UP000533954">
    <property type="component" value="Unassembled WGS sequence"/>
</dbReference>
<accession>A0A7K7UVD6</accession>
<dbReference type="Pfam" id="PF10505">
    <property type="entry name" value="NARG2_C"/>
    <property type="match status" value="1"/>
</dbReference>
<reference evidence="3 4" key="1">
    <citation type="submission" date="2019-09" db="EMBL/GenBank/DDBJ databases">
        <title>Bird 10,000 Genomes (B10K) Project - Family phase.</title>
        <authorList>
            <person name="Zhang G."/>
        </authorList>
    </citation>
    <scope>NUCLEOTIDE SEQUENCE [LARGE SCALE GENOMIC DNA]</scope>
    <source>
        <strain evidence="3">B10K-LSUMZ-16893</strain>
    </source>
</reference>
<feature type="non-terminal residue" evidence="3">
    <location>
        <position position="1"/>
    </location>
</feature>
<feature type="region of interest" description="Disordered" evidence="1">
    <location>
        <begin position="916"/>
        <end position="953"/>
    </location>
</feature>
<evidence type="ECO:0000256" key="1">
    <source>
        <dbReference type="SAM" id="MobiDB-lite"/>
    </source>
</evidence>
<dbReference type="PANTHER" id="PTHR14633:SF3">
    <property type="entry name" value="LITTLE ELONGATION COMPLEX SUBUNIT 2"/>
    <property type="match status" value="1"/>
</dbReference>
<name>A0A7K7UVD6_EUDEL</name>
<dbReference type="EMBL" id="VZSX01000015">
    <property type="protein sequence ID" value="NXA33047.1"/>
    <property type="molecule type" value="Genomic_DNA"/>
</dbReference>
<dbReference type="OrthoDB" id="6288737at2759"/>